<evidence type="ECO:0000256" key="4">
    <source>
        <dbReference type="ARBA" id="ARBA00023014"/>
    </source>
</evidence>
<dbReference type="Gene3D" id="2.102.10.10">
    <property type="entry name" value="Rieske [2Fe-2S] iron-sulphur domain"/>
    <property type="match status" value="1"/>
</dbReference>
<dbReference type="PANTHER" id="PTHR21496:SF23">
    <property type="entry name" value="3-PHENYLPROPIONATE_CINNAMIC ACID DIOXYGENASE FERREDOXIN SUBUNIT"/>
    <property type="match status" value="1"/>
</dbReference>
<feature type="domain" description="Rieske" evidence="5">
    <location>
        <begin position="22"/>
        <end position="118"/>
    </location>
</feature>
<dbReference type="GO" id="GO:0051213">
    <property type="term" value="F:dioxygenase activity"/>
    <property type="evidence" value="ECO:0007669"/>
    <property type="project" value="UniProtKB-KW"/>
</dbReference>
<protein>
    <submittedName>
        <fullName evidence="6">3-phenylpropionate/trans-cinnamate dioxygenase ferredoxin subunit/carbazole 1,9a-dioxygenase ferredoxin component/p-cumate 2,3-dioxygenase ferredoxin subunit</fullName>
    </submittedName>
</protein>
<dbReference type="PROSITE" id="PS51296">
    <property type="entry name" value="RIESKE"/>
    <property type="match status" value="1"/>
</dbReference>
<evidence type="ECO:0000313" key="7">
    <source>
        <dbReference type="Proteomes" id="UP000252174"/>
    </source>
</evidence>
<organism evidence="6 7">
    <name type="scientific">Extensimonas vulgaris</name>
    <dbReference type="NCBI Taxonomy" id="1031594"/>
    <lineage>
        <taxon>Bacteria</taxon>
        <taxon>Pseudomonadati</taxon>
        <taxon>Pseudomonadota</taxon>
        <taxon>Betaproteobacteria</taxon>
        <taxon>Burkholderiales</taxon>
        <taxon>Comamonadaceae</taxon>
        <taxon>Extensimonas</taxon>
    </lineage>
</organism>
<dbReference type="InterPro" id="IPR017941">
    <property type="entry name" value="Rieske_2Fe-2S"/>
</dbReference>
<name>A0A369AN86_9BURK</name>
<evidence type="ECO:0000256" key="2">
    <source>
        <dbReference type="ARBA" id="ARBA00022723"/>
    </source>
</evidence>
<keyword evidence="2" id="KW-0479">Metal-binding</keyword>
<keyword evidence="1" id="KW-0001">2Fe-2S</keyword>
<dbReference type="Pfam" id="PF00355">
    <property type="entry name" value="Rieske"/>
    <property type="match status" value="1"/>
</dbReference>
<dbReference type="InterPro" id="IPR036922">
    <property type="entry name" value="Rieske_2Fe-2S_sf"/>
</dbReference>
<keyword evidence="4" id="KW-0411">Iron-sulfur</keyword>
<dbReference type="CDD" id="cd03528">
    <property type="entry name" value="Rieske_RO_ferredoxin"/>
    <property type="match status" value="1"/>
</dbReference>
<proteinExistence type="predicted"/>
<dbReference type="EMBL" id="QPJU01000002">
    <property type="protein sequence ID" value="RCX10631.1"/>
    <property type="molecule type" value="Genomic_DNA"/>
</dbReference>
<reference evidence="6 7" key="1">
    <citation type="submission" date="2018-07" db="EMBL/GenBank/DDBJ databases">
        <title>Genomic Encyclopedia of Type Strains, Phase IV (KMG-IV): sequencing the most valuable type-strain genomes for metagenomic binning, comparative biology and taxonomic classification.</title>
        <authorList>
            <person name="Goeker M."/>
        </authorList>
    </citation>
    <scope>NUCLEOTIDE SEQUENCE [LARGE SCALE GENOMIC DNA]</scope>
    <source>
        <strain evidence="6 7">DSM 100911</strain>
    </source>
</reference>
<comment type="caution">
    <text evidence="6">The sequence shown here is derived from an EMBL/GenBank/DDBJ whole genome shotgun (WGS) entry which is preliminary data.</text>
</comment>
<evidence type="ECO:0000313" key="6">
    <source>
        <dbReference type="EMBL" id="RCX10631.1"/>
    </source>
</evidence>
<accession>A0A369AN86</accession>
<sequence>MSTSVSSSTPQAQGEGAAPAYTFIARTSEVEPDYPLQVQVEGRPPLAVVCLEGEYFVMDDTCTHGDASMSEGEIVGCEIECPFHAGRFDIRTGAATAYPCTKALMVYPVKVEGDQIFAALDAGHCADDAA</sequence>
<evidence type="ECO:0000256" key="3">
    <source>
        <dbReference type="ARBA" id="ARBA00023004"/>
    </source>
</evidence>
<keyword evidence="7" id="KW-1185">Reference proteome</keyword>
<dbReference type="AlphaFoldDB" id="A0A369AN86"/>
<evidence type="ECO:0000256" key="1">
    <source>
        <dbReference type="ARBA" id="ARBA00022714"/>
    </source>
</evidence>
<dbReference type="OrthoDB" id="9800167at2"/>
<dbReference type="Proteomes" id="UP000252174">
    <property type="component" value="Unassembled WGS sequence"/>
</dbReference>
<evidence type="ECO:0000259" key="5">
    <source>
        <dbReference type="PROSITE" id="PS51296"/>
    </source>
</evidence>
<keyword evidence="3" id="KW-0408">Iron</keyword>
<dbReference type="RefSeq" id="WP_114482666.1">
    <property type="nucleotide sequence ID" value="NZ_QPJU01000002.1"/>
</dbReference>
<gene>
    <name evidence="6" type="ORF">DFR45_10232</name>
</gene>
<dbReference type="PANTHER" id="PTHR21496">
    <property type="entry name" value="FERREDOXIN-RELATED"/>
    <property type="match status" value="1"/>
</dbReference>
<dbReference type="SUPFAM" id="SSF50022">
    <property type="entry name" value="ISP domain"/>
    <property type="match status" value="1"/>
</dbReference>
<dbReference type="GO" id="GO:0046872">
    <property type="term" value="F:metal ion binding"/>
    <property type="evidence" value="ECO:0007669"/>
    <property type="project" value="UniProtKB-KW"/>
</dbReference>
<keyword evidence="6" id="KW-0223">Dioxygenase</keyword>
<keyword evidence="6" id="KW-0560">Oxidoreductase</keyword>
<dbReference type="GO" id="GO:0051537">
    <property type="term" value="F:2 iron, 2 sulfur cluster binding"/>
    <property type="evidence" value="ECO:0007669"/>
    <property type="project" value="UniProtKB-KW"/>
</dbReference>